<dbReference type="CDD" id="cd10447">
    <property type="entry name" value="GIY-YIG_unchar_2"/>
    <property type="match status" value="1"/>
</dbReference>
<reference evidence="2" key="2">
    <citation type="journal article" date="2022" name="Microbiol. Resour. Announc.">
        <title>Metagenome Sequencing to Explore Phylogenomics of Terrestrial Cyanobacteria.</title>
        <authorList>
            <person name="Ward R.D."/>
            <person name="Stajich J.E."/>
            <person name="Johansen J.R."/>
            <person name="Huntemann M."/>
            <person name="Clum A."/>
            <person name="Foster B."/>
            <person name="Foster B."/>
            <person name="Roux S."/>
            <person name="Palaniappan K."/>
            <person name="Varghese N."/>
            <person name="Mukherjee S."/>
            <person name="Reddy T.B.K."/>
            <person name="Daum C."/>
            <person name="Copeland A."/>
            <person name="Chen I.A."/>
            <person name="Ivanova N.N."/>
            <person name="Kyrpides N.C."/>
            <person name="Shapiro N."/>
            <person name="Eloe-Fadrosh E.A."/>
            <person name="Pietrasiak N."/>
        </authorList>
    </citation>
    <scope>NUCLEOTIDE SEQUENCE</scope>
    <source>
        <strain evidence="2">UHER 2000/2452</strain>
    </source>
</reference>
<comment type="caution">
    <text evidence="2">The sequence shown here is derived from an EMBL/GenBank/DDBJ whole genome shotgun (WGS) entry which is preliminary data.</text>
</comment>
<reference evidence="2" key="1">
    <citation type="submission" date="2021-05" db="EMBL/GenBank/DDBJ databases">
        <authorList>
            <person name="Pietrasiak N."/>
            <person name="Ward R."/>
            <person name="Stajich J.E."/>
            <person name="Kurbessoian T."/>
        </authorList>
    </citation>
    <scope>NUCLEOTIDE SEQUENCE</scope>
    <source>
        <strain evidence="2">UHER 2000/2452</strain>
    </source>
</reference>
<dbReference type="InterPro" id="IPR025579">
    <property type="entry name" value="DUF4357"/>
</dbReference>
<evidence type="ECO:0000313" key="2">
    <source>
        <dbReference type="EMBL" id="MBW4658716.1"/>
    </source>
</evidence>
<accession>A0A951ULG1</accession>
<sequence length="312" mass="34347">MPGRSIRIFLVDGTATGIMTTEIMNWTGKVIASPRSQLVSLAQRSETKRTGIYVLVGEDPSSPLKDKVYIGESDNVLKRLTQHNSDPAKDFWSRTVIVISKDENLTKAHVRYLESRLIDITAQAGRAILENGTSPEIPSLPEPDVADMEYFLEQLLILLPVLNLPFATPAPTISISLSTQTDRTVPTVSKITSPIFTASSSDYNATAQEIDGQFVILKGSTIKKETKNSLRATYTEMREQFIQDGTLVETVDEISFQLTADVSVSSPTGAASIITGTSVNGREFWRVKNTNQTYNQWDQERIADVAALASDE</sequence>
<dbReference type="InterPro" id="IPR000305">
    <property type="entry name" value="GIY-YIG_endonuc"/>
</dbReference>
<dbReference type="PROSITE" id="PS50164">
    <property type="entry name" value="GIY_YIG"/>
    <property type="match status" value="1"/>
</dbReference>
<proteinExistence type="predicted"/>
<feature type="domain" description="GIY-YIG" evidence="1">
    <location>
        <begin position="48"/>
        <end position="128"/>
    </location>
</feature>
<gene>
    <name evidence="2" type="ORF">KME15_08580</name>
</gene>
<evidence type="ECO:0000259" key="1">
    <source>
        <dbReference type="PROSITE" id="PS50164"/>
    </source>
</evidence>
<organism evidence="2 3">
    <name type="scientific">Drouetiella hepatica Uher 2000/2452</name>
    <dbReference type="NCBI Taxonomy" id="904376"/>
    <lineage>
        <taxon>Bacteria</taxon>
        <taxon>Bacillati</taxon>
        <taxon>Cyanobacteriota</taxon>
        <taxon>Cyanophyceae</taxon>
        <taxon>Oculatellales</taxon>
        <taxon>Oculatellaceae</taxon>
        <taxon>Drouetiella</taxon>
    </lineage>
</organism>
<dbReference type="AlphaFoldDB" id="A0A951ULG1"/>
<dbReference type="Proteomes" id="UP000757435">
    <property type="component" value="Unassembled WGS sequence"/>
</dbReference>
<protein>
    <submittedName>
        <fullName evidence="2">GIY-YIG nuclease family protein</fullName>
    </submittedName>
</protein>
<dbReference type="Pfam" id="PF14267">
    <property type="entry name" value="DUF4357"/>
    <property type="match status" value="1"/>
</dbReference>
<dbReference type="EMBL" id="JAHHHD010000007">
    <property type="protein sequence ID" value="MBW4658716.1"/>
    <property type="molecule type" value="Genomic_DNA"/>
</dbReference>
<evidence type="ECO:0000313" key="3">
    <source>
        <dbReference type="Proteomes" id="UP000757435"/>
    </source>
</evidence>
<name>A0A951ULG1_9CYAN</name>